<dbReference type="Pfam" id="PF00158">
    <property type="entry name" value="Sigma54_activat"/>
    <property type="match status" value="1"/>
</dbReference>
<dbReference type="InterPro" id="IPR000253">
    <property type="entry name" value="FHA_dom"/>
</dbReference>
<comment type="caution">
    <text evidence="8">The sequence shown here is derived from an EMBL/GenBank/DDBJ whole genome shotgun (WGS) entry which is preliminary data.</text>
</comment>
<dbReference type="AlphaFoldDB" id="A0A150QAV2"/>
<dbReference type="InterPro" id="IPR002197">
    <property type="entry name" value="HTH_Fis"/>
</dbReference>
<dbReference type="GO" id="GO:0006355">
    <property type="term" value="P:regulation of DNA-templated transcription"/>
    <property type="evidence" value="ECO:0007669"/>
    <property type="project" value="InterPro"/>
</dbReference>
<dbReference type="SMART" id="SM00382">
    <property type="entry name" value="AAA"/>
    <property type="match status" value="1"/>
</dbReference>
<dbReference type="CDD" id="cd00060">
    <property type="entry name" value="FHA"/>
    <property type="match status" value="1"/>
</dbReference>
<dbReference type="InterPro" id="IPR025944">
    <property type="entry name" value="Sigma_54_int_dom_CS"/>
</dbReference>
<evidence type="ECO:0000256" key="5">
    <source>
        <dbReference type="SAM" id="MobiDB-lite"/>
    </source>
</evidence>
<evidence type="ECO:0000256" key="2">
    <source>
        <dbReference type="ARBA" id="ARBA00022840"/>
    </source>
</evidence>
<evidence type="ECO:0000313" key="9">
    <source>
        <dbReference type="Proteomes" id="UP000075260"/>
    </source>
</evidence>
<dbReference type="PROSITE" id="PS50006">
    <property type="entry name" value="FHA_DOMAIN"/>
    <property type="match status" value="1"/>
</dbReference>
<dbReference type="Gene3D" id="2.60.200.20">
    <property type="match status" value="1"/>
</dbReference>
<dbReference type="InterPro" id="IPR009057">
    <property type="entry name" value="Homeodomain-like_sf"/>
</dbReference>
<dbReference type="SMART" id="SM00240">
    <property type="entry name" value="FHA"/>
    <property type="match status" value="1"/>
</dbReference>
<dbReference type="SUPFAM" id="SSF49879">
    <property type="entry name" value="SMAD/FHA domain"/>
    <property type="match status" value="1"/>
</dbReference>
<dbReference type="PROSITE" id="PS00688">
    <property type="entry name" value="SIGMA54_INTERACT_3"/>
    <property type="match status" value="1"/>
</dbReference>
<dbReference type="PROSITE" id="PS50045">
    <property type="entry name" value="SIGMA54_INTERACT_4"/>
    <property type="match status" value="1"/>
</dbReference>
<keyword evidence="3" id="KW-0805">Transcription regulation</keyword>
<dbReference type="GO" id="GO:0043565">
    <property type="term" value="F:sequence-specific DNA binding"/>
    <property type="evidence" value="ECO:0007669"/>
    <property type="project" value="InterPro"/>
</dbReference>
<dbReference type="InterPro" id="IPR008984">
    <property type="entry name" value="SMAD_FHA_dom_sf"/>
</dbReference>
<dbReference type="SUPFAM" id="SSF52540">
    <property type="entry name" value="P-loop containing nucleoside triphosphate hydrolases"/>
    <property type="match status" value="1"/>
</dbReference>
<dbReference type="Gene3D" id="1.10.8.60">
    <property type="match status" value="1"/>
</dbReference>
<dbReference type="SUPFAM" id="SSF46689">
    <property type="entry name" value="Homeodomain-like"/>
    <property type="match status" value="1"/>
</dbReference>
<dbReference type="EMBL" id="JEMA01000866">
    <property type="protein sequence ID" value="KYF65002.1"/>
    <property type="molecule type" value="Genomic_DNA"/>
</dbReference>
<gene>
    <name evidence="8" type="ORF">BE15_46705</name>
</gene>
<dbReference type="CDD" id="cd00009">
    <property type="entry name" value="AAA"/>
    <property type="match status" value="1"/>
</dbReference>
<name>A0A150QAV2_SORCE</name>
<dbReference type="RefSeq" id="WP_061611387.1">
    <property type="nucleotide sequence ID" value="NZ_JEMA01000866.1"/>
</dbReference>
<dbReference type="Pfam" id="PF00498">
    <property type="entry name" value="FHA"/>
    <property type="match status" value="1"/>
</dbReference>
<dbReference type="InterPro" id="IPR027417">
    <property type="entry name" value="P-loop_NTPase"/>
</dbReference>
<reference evidence="8 9" key="1">
    <citation type="submission" date="2014-02" db="EMBL/GenBank/DDBJ databases">
        <title>The small core and large imbalanced accessory genome model reveals a collaborative survival strategy of Sorangium cellulosum strains in nature.</title>
        <authorList>
            <person name="Han K."/>
            <person name="Peng R."/>
            <person name="Blom J."/>
            <person name="Li Y.-Z."/>
        </authorList>
    </citation>
    <scope>NUCLEOTIDE SEQUENCE [LARGE SCALE GENOMIC DNA]</scope>
    <source>
        <strain evidence="8 9">So0008-312</strain>
    </source>
</reference>
<organism evidence="8 9">
    <name type="scientific">Sorangium cellulosum</name>
    <name type="common">Polyangium cellulosum</name>
    <dbReference type="NCBI Taxonomy" id="56"/>
    <lineage>
        <taxon>Bacteria</taxon>
        <taxon>Pseudomonadati</taxon>
        <taxon>Myxococcota</taxon>
        <taxon>Polyangia</taxon>
        <taxon>Polyangiales</taxon>
        <taxon>Polyangiaceae</taxon>
        <taxon>Sorangium</taxon>
    </lineage>
</organism>
<feature type="compositionally biased region" description="Acidic residues" evidence="5">
    <location>
        <begin position="453"/>
        <end position="462"/>
    </location>
</feature>
<evidence type="ECO:0000313" key="8">
    <source>
        <dbReference type="EMBL" id="KYF65002.1"/>
    </source>
</evidence>
<proteinExistence type="predicted"/>
<evidence type="ECO:0000256" key="3">
    <source>
        <dbReference type="ARBA" id="ARBA00023015"/>
    </source>
</evidence>
<dbReference type="Gene3D" id="3.40.50.300">
    <property type="entry name" value="P-loop containing nucleotide triphosphate hydrolases"/>
    <property type="match status" value="1"/>
</dbReference>
<dbReference type="Gene3D" id="1.10.10.60">
    <property type="entry name" value="Homeodomain-like"/>
    <property type="match status" value="1"/>
</dbReference>
<dbReference type="Proteomes" id="UP000075260">
    <property type="component" value="Unassembled WGS sequence"/>
</dbReference>
<evidence type="ECO:0000259" key="7">
    <source>
        <dbReference type="PROSITE" id="PS50045"/>
    </source>
</evidence>
<dbReference type="Pfam" id="PF02954">
    <property type="entry name" value="HTH_8"/>
    <property type="match status" value="1"/>
</dbReference>
<accession>A0A150QAV2</accession>
<dbReference type="PRINTS" id="PR01590">
    <property type="entry name" value="HTHFIS"/>
</dbReference>
<evidence type="ECO:0000256" key="1">
    <source>
        <dbReference type="ARBA" id="ARBA00022741"/>
    </source>
</evidence>
<dbReference type="PANTHER" id="PTHR32071">
    <property type="entry name" value="TRANSCRIPTIONAL REGULATORY PROTEIN"/>
    <property type="match status" value="1"/>
</dbReference>
<feature type="region of interest" description="Disordered" evidence="5">
    <location>
        <begin position="364"/>
        <end position="462"/>
    </location>
</feature>
<feature type="domain" description="FHA" evidence="6">
    <location>
        <begin position="25"/>
        <end position="74"/>
    </location>
</feature>
<keyword evidence="2" id="KW-0067">ATP-binding</keyword>
<evidence type="ECO:0000256" key="4">
    <source>
        <dbReference type="ARBA" id="ARBA00023163"/>
    </source>
</evidence>
<sequence length="462" mass="49045">MPGLVLVFSVDSPRCDVLPLKDGELELGRGEVGGVPLDDLKMSRRHARVRWRQGQWEVEDLDSRNGTSLDGAPLTGARAGSELRIVRTGSSVFVIQADVEPFRAGISRTGGTILGPTLARAWDAIDRAARSGTVLHITGESGTGKEHAARAFHALGPRRGGPFVAVNCAAIPDGLAERLLFGARKGAYSGSAADAEGYVQAAQGGVLFLDEVAELDLGVQAKLLRALEAREVLPLGASRPIPVDFAMVSATHKDLRAQVAAGKLREDLFFRIAQPAVRIPRLYERPEEIPWIVDATLRSAGAAVERGAESASAPPVAHASLIEACLLRAWPGNVRELMAEIRAAAQEAQLAKSHVVQARHLSPSAGHAFAPARSSAPEQPAAGTTATDRGSLPPASAQHGERAARRAASLPADEVIEEALRREEGNVARTARALGVHRTQLRRWLGRRSASDEPAEDDDAEG</sequence>
<dbReference type="FunFam" id="3.40.50.300:FF:000006">
    <property type="entry name" value="DNA-binding transcriptional regulator NtrC"/>
    <property type="match status" value="1"/>
</dbReference>
<protein>
    <recommendedName>
        <fullName evidence="10">Fis family transcriptional regulator</fullName>
    </recommendedName>
</protein>
<dbReference type="InterPro" id="IPR003593">
    <property type="entry name" value="AAA+_ATPase"/>
</dbReference>
<keyword evidence="4" id="KW-0804">Transcription</keyword>
<dbReference type="GO" id="GO:0005524">
    <property type="term" value="F:ATP binding"/>
    <property type="evidence" value="ECO:0007669"/>
    <property type="project" value="UniProtKB-KW"/>
</dbReference>
<keyword evidence="1" id="KW-0547">Nucleotide-binding</keyword>
<feature type="domain" description="Sigma-54 factor interaction" evidence="7">
    <location>
        <begin position="116"/>
        <end position="346"/>
    </location>
</feature>
<dbReference type="InterPro" id="IPR002078">
    <property type="entry name" value="Sigma_54_int"/>
</dbReference>
<evidence type="ECO:0000259" key="6">
    <source>
        <dbReference type="PROSITE" id="PS50006"/>
    </source>
</evidence>
<evidence type="ECO:0008006" key="10">
    <source>
        <dbReference type="Google" id="ProtNLM"/>
    </source>
</evidence>